<dbReference type="EMBL" id="JBHTLY010000002">
    <property type="protein sequence ID" value="MFD1201456.1"/>
    <property type="molecule type" value="Genomic_DNA"/>
</dbReference>
<gene>
    <name evidence="1" type="ORF">ACFQ3U_06080</name>
</gene>
<comment type="caution">
    <text evidence="1">The sequence shown here is derived from an EMBL/GenBank/DDBJ whole genome shotgun (WGS) entry which is preliminary data.</text>
</comment>
<reference evidence="2" key="1">
    <citation type="journal article" date="2019" name="Int. J. Syst. Evol. Microbiol.">
        <title>The Global Catalogue of Microorganisms (GCM) 10K type strain sequencing project: providing services to taxonomists for standard genome sequencing and annotation.</title>
        <authorList>
            <consortium name="The Broad Institute Genomics Platform"/>
            <consortium name="The Broad Institute Genome Sequencing Center for Infectious Disease"/>
            <person name="Wu L."/>
            <person name="Ma J."/>
        </authorList>
    </citation>
    <scope>NUCLEOTIDE SEQUENCE [LARGE SCALE GENOMIC DNA]</scope>
    <source>
        <strain evidence="2">CCUG 50213</strain>
    </source>
</reference>
<name>A0ABW3TL64_9MICO</name>
<dbReference type="Proteomes" id="UP001597181">
    <property type="component" value="Unassembled WGS sequence"/>
</dbReference>
<dbReference type="InterPro" id="IPR014513">
    <property type="entry name" value="UCP021525"/>
</dbReference>
<accession>A0ABW3TL64</accession>
<dbReference type="RefSeq" id="WP_343958197.1">
    <property type="nucleotide sequence ID" value="NZ_BAAAKZ010000002.1"/>
</dbReference>
<dbReference type="PIRSF" id="PIRSF021525">
    <property type="entry name" value="UCP021525"/>
    <property type="match status" value="1"/>
</dbReference>
<protein>
    <recommendedName>
        <fullName evidence="3">Nucleotidyltransferase</fullName>
    </recommendedName>
</protein>
<evidence type="ECO:0000313" key="2">
    <source>
        <dbReference type="Proteomes" id="UP001597181"/>
    </source>
</evidence>
<evidence type="ECO:0008006" key="3">
    <source>
        <dbReference type="Google" id="ProtNLM"/>
    </source>
</evidence>
<keyword evidence="2" id="KW-1185">Reference proteome</keyword>
<sequence length="285" mass="30688">MSFDDSVINYAQADSRLFDELTSVVDALVRETGIDPGQILVVGAGCRDIMHSALGHPFTLRGTSDTDLGIAVADWTMTKSIERSFPRTGHTGIRYIIEGMPVDIMPFGEIEDPAGISTPEPRGSEIVVFGFNDVYQNAGRLLLPTGTQIRIPSVPGYAALKLRSWIDRSPSGEDKDAKDLAIVTFWYRESQSILNRLYGTAQGIEVLESVGLDVPLAAAQLLGADAASQLSPAGRADLIARWVETPQELLARHFTLPPGASGDFGPERRQEIVAHLSLGIANSGS</sequence>
<organism evidence="1 2">
    <name type="scientific">Leucobacter albus</name>
    <dbReference type="NCBI Taxonomy" id="272210"/>
    <lineage>
        <taxon>Bacteria</taxon>
        <taxon>Bacillati</taxon>
        <taxon>Actinomycetota</taxon>
        <taxon>Actinomycetes</taxon>
        <taxon>Micrococcales</taxon>
        <taxon>Microbacteriaceae</taxon>
        <taxon>Leucobacter</taxon>
    </lineage>
</organism>
<evidence type="ECO:0000313" key="1">
    <source>
        <dbReference type="EMBL" id="MFD1201456.1"/>
    </source>
</evidence>
<proteinExistence type="predicted"/>